<dbReference type="InterPro" id="IPR001254">
    <property type="entry name" value="Trypsin_dom"/>
</dbReference>
<keyword evidence="4" id="KW-0472">Membrane</keyword>
<keyword evidence="5" id="KW-0732">Signal</keyword>
<sequence>MSVALLLLLISVDFVNTESDNRVITTLKYSKHYVHPSVVNGLPAKDGQVPYLVSLKESLVKISPIKKIWTNLCGGSIIGERKVLTAAHCFEAKNFFYYKHPDHVRVVAGNFTTQLIHTGNTDTTERAQWRRIGRVVLHKKFNFPDNDIAVVFVDTPWKYMVNVGYIVTAKRRTDYLDHCISAGFGSISRRKDETSPVLLIADMFLMPQTNCSTLWEMNMDNFICTYSFMSDVSRGDSGGPLACTLDPAEKKGGELLVGILSAKNFDKTPLFTRVSAYKDWIARASASGGLKSVAFCVAILKFVLFLLLCFVLPLFLFAIQTYLHLKDEKIRAVAAAYSFNLSALSKDVYTY</sequence>
<dbReference type="GO" id="GO:0006508">
    <property type="term" value="P:proteolysis"/>
    <property type="evidence" value="ECO:0007669"/>
    <property type="project" value="UniProtKB-KW"/>
</dbReference>
<evidence type="ECO:0000256" key="5">
    <source>
        <dbReference type="SAM" id="SignalP"/>
    </source>
</evidence>
<dbReference type="InterPro" id="IPR033116">
    <property type="entry name" value="TRYPSIN_SER"/>
</dbReference>
<dbReference type="PROSITE" id="PS50240">
    <property type="entry name" value="TRYPSIN_DOM"/>
    <property type="match status" value="1"/>
</dbReference>
<gene>
    <name evidence="7" type="ORF">ABMA28_008467</name>
</gene>
<dbReference type="AlphaFoldDB" id="A0ABD0SHM3"/>
<dbReference type="InterPro" id="IPR051487">
    <property type="entry name" value="Ser/Thr_Proteases_Immune/Dev"/>
</dbReference>
<dbReference type="InterPro" id="IPR043504">
    <property type="entry name" value="Peptidase_S1_PA_chymotrypsin"/>
</dbReference>
<dbReference type="PROSITE" id="PS00134">
    <property type="entry name" value="TRYPSIN_HIS"/>
    <property type="match status" value="1"/>
</dbReference>
<evidence type="ECO:0000313" key="8">
    <source>
        <dbReference type="Proteomes" id="UP001549921"/>
    </source>
</evidence>
<dbReference type="GO" id="GO:0008236">
    <property type="term" value="F:serine-type peptidase activity"/>
    <property type="evidence" value="ECO:0007669"/>
    <property type="project" value="UniProtKB-KW"/>
</dbReference>
<feature type="chain" id="PRO_5044843020" description="Peptidase S1 domain-containing protein" evidence="5">
    <location>
        <begin position="18"/>
        <end position="351"/>
    </location>
</feature>
<evidence type="ECO:0000256" key="4">
    <source>
        <dbReference type="SAM" id="Phobius"/>
    </source>
</evidence>
<dbReference type="PANTHER" id="PTHR24256">
    <property type="entry name" value="TRYPTASE-RELATED"/>
    <property type="match status" value="1"/>
</dbReference>
<feature type="domain" description="Peptidase S1" evidence="6">
    <location>
        <begin position="38"/>
        <end position="286"/>
    </location>
</feature>
<dbReference type="Proteomes" id="UP001549921">
    <property type="component" value="Unassembled WGS sequence"/>
</dbReference>
<name>A0ABD0SHM3_LOXSC</name>
<dbReference type="InterPro" id="IPR009003">
    <property type="entry name" value="Peptidase_S1_PA"/>
</dbReference>
<dbReference type="EMBL" id="JBEDNZ010000021">
    <property type="protein sequence ID" value="KAL0819222.1"/>
    <property type="molecule type" value="Genomic_DNA"/>
</dbReference>
<keyword evidence="3" id="KW-0645">Protease</keyword>
<feature type="transmembrane region" description="Helical" evidence="4">
    <location>
        <begin position="292"/>
        <end position="319"/>
    </location>
</feature>
<evidence type="ECO:0000256" key="3">
    <source>
        <dbReference type="RuleBase" id="RU363034"/>
    </source>
</evidence>
<keyword evidence="4" id="KW-0812">Transmembrane</keyword>
<keyword evidence="4" id="KW-1133">Transmembrane helix</keyword>
<dbReference type="CDD" id="cd00190">
    <property type="entry name" value="Tryp_SPc"/>
    <property type="match status" value="1"/>
</dbReference>
<evidence type="ECO:0000256" key="1">
    <source>
        <dbReference type="ARBA" id="ARBA00023157"/>
    </source>
</evidence>
<dbReference type="SMART" id="SM00020">
    <property type="entry name" value="Tryp_SPc"/>
    <property type="match status" value="1"/>
</dbReference>
<dbReference type="InterPro" id="IPR001314">
    <property type="entry name" value="Peptidase_S1A"/>
</dbReference>
<reference evidence="7 8" key="1">
    <citation type="submission" date="2024-06" db="EMBL/GenBank/DDBJ databases">
        <title>A chromosome-level genome assembly of beet webworm, Loxostege sticticalis.</title>
        <authorList>
            <person name="Zhang Y."/>
        </authorList>
    </citation>
    <scope>NUCLEOTIDE SEQUENCE [LARGE SCALE GENOMIC DNA]</scope>
    <source>
        <strain evidence="7">AQ028</strain>
        <tissue evidence="7">Male pupae</tissue>
    </source>
</reference>
<dbReference type="PRINTS" id="PR00722">
    <property type="entry name" value="CHYMOTRYPSIN"/>
</dbReference>
<proteinExistence type="inferred from homology"/>
<evidence type="ECO:0000256" key="2">
    <source>
        <dbReference type="ARBA" id="ARBA00024195"/>
    </source>
</evidence>
<keyword evidence="1" id="KW-1015">Disulfide bond</keyword>
<dbReference type="SUPFAM" id="SSF50494">
    <property type="entry name" value="Trypsin-like serine proteases"/>
    <property type="match status" value="1"/>
</dbReference>
<dbReference type="PROSITE" id="PS00135">
    <property type="entry name" value="TRYPSIN_SER"/>
    <property type="match status" value="1"/>
</dbReference>
<keyword evidence="3" id="KW-0720">Serine protease</keyword>
<evidence type="ECO:0000259" key="6">
    <source>
        <dbReference type="PROSITE" id="PS50240"/>
    </source>
</evidence>
<evidence type="ECO:0000313" key="7">
    <source>
        <dbReference type="EMBL" id="KAL0819222.1"/>
    </source>
</evidence>
<organism evidence="7 8">
    <name type="scientific">Loxostege sticticalis</name>
    <name type="common">Beet webworm moth</name>
    <dbReference type="NCBI Taxonomy" id="481309"/>
    <lineage>
        <taxon>Eukaryota</taxon>
        <taxon>Metazoa</taxon>
        <taxon>Ecdysozoa</taxon>
        <taxon>Arthropoda</taxon>
        <taxon>Hexapoda</taxon>
        <taxon>Insecta</taxon>
        <taxon>Pterygota</taxon>
        <taxon>Neoptera</taxon>
        <taxon>Endopterygota</taxon>
        <taxon>Lepidoptera</taxon>
        <taxon>Glossata</taxon>
        <taxon>Ditrysia</taxon>
        <taxon>Pyraloidea</taxon>
        <taxon>Crambidae</taxon>
        <taxon>Pyraustinae</taxon>
        <taxon>Loxostege</taxon>
    </lineage>
</organism>
<dbReference type="InterPro" id="IPR018114">
    <property type="entry name" value="TRYPSIN_HIS"/>
</dbReference>
<protein>
    <recommendedName>
        <fullName evidence="6">Peptidase S1 domain-containing protein</fullName>
    </recommendedName>
</protein>
<dbReference type="Pfam" id="PF00089">
    <property type="entry name" value="Trypsin"/>
    <property type="match status" value="1"/>
</dbReference>
<dbReference type="Gene3D" id="2.40.10.10">
    <property type="entry name" value="Trypsin-like serine proteases"/>
    <property type="match status" value="1"/>
</dbReference>
<comment type="similarity">
    <text evidence="2">Belongs to the peptidase S1 family. CLIP subfamily.</text>
</comment>
<comment type="caution">
    <text evidence="7">The sequence shown here is derived from an EMBL/GenBank/DDBJ whole genome shotgun (WGS) entry which is preliminary data.</text>
</comment>
<keyword evidence="3" id="KW-0378">Hydrolase</keyword>
<feature type="signal peptide" evidence="5">
    <location>
        <begin position="1"/>
        <end position="17"/>
    </location>
</feature>
<accession>A0ABD0SHM3</accession>